<feature type="non-terminal residue" evidence="2">
    <location>
        <position position="67"/>
    </location>
</feature>
<dbReference type="EMBL" id="CACRXK020001573">
    <property type="protein sequence ID" value="CAB3989949.1"/>
    <property type="molecule type" value="Genomic_DNA"/>
</dbReference>
<feature type="compositionally biased region" description="Polar residues" evidence="1">
    <location>
        <begin position="57"/>
        <end position="67"/>
    </location>
</feature>
<organism evidence="2 3">
    <name type="scientific">Paramuricea clavata</name>
    <name type="common">Red gorgonian</name>
    <name type="synonym">Violescent sea-whip</name>
    <dbReference type="NCBI Taxonomy" id="317549"/>
    <lineage>
        <taxon>Eukaryota</taxon>
        <taxon>Metazoa</taxon>
        <taxon>Cnidaria</taxon>
        <taxon>Anthozoa</taxon>
        <taxon>Octocorallia</taxon>
        <taxon>Malacalcyonacea</taxon>
        <taxon>Plexauridae</taxon>
        <taxon>Paramuricea</taxon>
    </lineage>
</organism>
<proteinExistence type="predicted"/>
<dbReference type="AlphaFoldDB" id="A0A6S7GK01"/>
<evidence type="ECO:0000256" key="1">
    <source>
        <dbReference type="SAM" id="MobiDB-lite"/>
    </source>
</evidence>
<name>A0A6S7GK01_PARCT</name>
<reference evidence="2" key="1">
    <citation type="submission" date="2020-04" db="EMBL/GenBank/DDBJ databases">
        <authorList>
            <person name="Alioto T."/>
            <person name="Alioto T."/>
            <person name="Gomez Garrido J."/>
        </authorList>
    </citation>
    <scope>NUCLEOTIDE SEQUENCE</scope>
    <source>
        <strain evidence="2">A484AB</strain>
    </source>
</reference>
<sequence>MKHISSFIDDYETIHLHMARYIETGSVKTPSHGRGKRNTRPNVRYAVSDGEEDDETSQQLHQTTQEK</sequence>
<dbReference type="Proteomes" id="UP001152795">
    <property type="component" value="Unassembled WGS sequence"/>
</dbReference>
<keyword evidence="3" id="KW-1185">Reference proteome</keyword>
<gene>
    <name evidence="2" type="ORF">PACLA_8A062981</name>
</gene>
<comment type="caution">
    <text evidence="2">The sequence shown here is derived from an EMBL/GenBank/DDBJ whole genome shotgun (WGS) entry which is preliminary data.</text>
</comment>
<protein>
    <submittedName>
        <fullName evidence="2">Uncharacterized protein</fullName>
    </submittedName>
</protein>
<feature type="region of interest" description="Disordered" evidence="1">
    <location>
        <begin position="25"/>
        <end position="67"/>
    </location>
</feature>
<evidence type="ECO:0000313" key="3">
    <source>
        <dbReference type="Proteomes" id="UP001152795"/>
    </source>
</evidence>
<evidence type="ECO:0000313" key="2">
    <source>
        <dbReference type="EMBL" id="CAB3989949.1"/>
    </source>
</evidence>
<accession>A0A6S7GK01</accession>